<comment type="similarity">
    <text evidence="2">Belongs to the YkuD family.</text>
</comment>
<dbReference type="InterPro" id="IPR005490">
    <property type="entry name" value="LD_TPept_cat_dom"/>
</dbReference>
<evidence type="ECO:0000256" key="6">
    <source>
        <dbReference type="ARBA" id="ARBA00023316"/>
    </source>
</evidence>
<keyword evidence="4 7" id="KW-0133">Cell shape</keyword>
<dbReference type="AlphaFoldDB" id="A0A346A3Z0"/>
<dbReference type="EMBL" id="CP031417">
    <property type="protein sequence ID" value="AXK83887.1"/>
    <property type="molecule type" value="Genomic_DNA"/>
</dbReference>
<dbReference type="PANTHER" id="PTHR30582">
    <property type="entry name" value="L,D-TRANSPEPTIDASE"/>
    <property type="match status" value="1"/>
</dbReference>
<dbReference type="UniPathway" id="UPA00219"/>
<proteinExistence type="inferred from homology"/>
<gene>
    <name evidence="10" type="ORF">DW352_06345</name>
</gene>
<dbReference type="Gene3D" id="2.40.440.10">
    <property type="entry name" value="L,D-transpeptidase catalytic domain-like"/>
    <property type="match status" value="1"/>
</dbReference>
<name>A0A346A3Z0_9HYPH</name>
<organism evidence="10 11">
    <name type="scientific">Pseudolabrys taiwanensis</name>
    <dbReference type="NCBI Taxonomy" id="331696"/>
    <lineage>
        <taxon>Bacteria</taxon>
        <taxon>Pseudomonadati</taxon>
        <taxon>Pseudomonadota</taxon>
        <taxon>Alphaproteobacteria</taxon>
        <taxon>Hyphomicrobiales</taxon>
        <taxon>Xanthobacteraceae</taxon>
        <taxon>Pseudolabrys</taxon>
    </lineage>
</organism>
<dbReference type="GO" id="GO:0071555">
    <property type="term" value="P:cell wall organization"/>
    <property type="evidence" value="ECO:0007669"/>
    <property type="project" value="UniProtKB-UniRule"/>
</dbReference>
<dbReference type="InterPro" id="IPR016915">
    <property type="entry name" value="UCP029342"/>
</dbReference>
<evidence type="ECO:0000256" key="2">
    <source>
        <dbReference type="ARBA" id="ARBA00005992"/>
    </source>
</evidence>
<evidence type="ECO:0000259" key="9">
    <source>
        <dbReference type="PROSITE" id="PS52029"/>
    </source>
</evidence>
<dbReference type="GO" id="GO:0005576">
    <property type="term" value="C:extracellular region"/>
    <property type="evidence" value="ECO:0007669"/>
    <property type="project" value="TreeGrafter"/>
</dbReference>
<dbReference type="OrthoDB" id="463216at2"/>
<feature type="region of interest" description="Disordered" evidence="8">
    <location>
        <begin position="26"/>
        <end position="51"/>
    </location>
</feature>
<dbReference type="InterPro" id="IPR038063">
    <property type="entry name" value="Transpep_catalytic_dom"/>
</dbReference>
<dbReference type="SUPFAM" id="SSF141523">
    <property type="entry name" value="L,D-transpeptidase catalytic domain-like"/>
    <property type="match status" value="1"/>
</dbReference>
<dbReference type="PIRSF" id="PIRSF029342">
    <property type="entry name" value="UCP029342_ErfK/YbiS/YcfS/YnhG"/>
    <property type="match status" value="1"/>
</dbReference>
<keyword evidence="11" id="KW-1185">Reference proteome</keyword>
<dbReference type="InterPro" id="IPR050979">
    <property type="entry name" value="LD-transpeptidase"/>
</dbReference>
<comment type="pathway">
    <text evidence="1 7">Cell wall biogenesis; peptidoglycan biosynthesis.</text>
</comment>
<dbReference type="GO" id="GO:0016740">
    <property type="term" value="F:transferase activity"/>
    <property type="evidence" value="ECO:0007669"/>
    <property type="project" value="UniProtKB-KW"/>
</dbReference>
<dbReference type="Pfam" id="PF03734">
    <property type="entry name" value="YkuD"/>
    <property type="match status" value="1"/>
</dbReference>
<evidence type="ECO:0000256" key="3">
    <source>
        <dbReference type="ARBA" id="ARBA00022679"/>
    </source>
</evidence>
<feature type="compositionally biased region" description="Basic residues" evidence="8">
    <location>
        <begin position="33"/>
        <end position="42"/>
    </location>
</feature>
<dbReference type="Proteomes" id="UP000254889">
    <property type="component" value="Chromosome"/>
</dbReference>
<evidence type="ECO:0000256" key="7">
    <source>
        <dbReference type="PROSITE-ProRule" id="PRU01373"/>
    </source>
</evidence>
<dbReference type="PANTHER" id="PTHR30582:SF2">
    <property type="entry name" value="L,D-TRANSPEPTIDASE YCIB-RELATED"/>
    <property type="match status" value="1"/>
</dbReference>
<evidence type="ECO:0000256" key="8">
    <source>
        <dbReference type="SAM" id="MobiDB-lite"/>
    </source>
</evidence>
<evidence type="ECO:0000313" key="10">
    <source>
        <dbReference type="EMBL" id="AXK83887.1"/>
    </source>
</evidence>
<dbReference type="KEGG" id="ptaw:DW352_06345"/>
<evidence type="ECO:0000256" key="4">
    <source>
        <dbReference type="ARBA" id="ARBA00022960"/>
    </source>
</evidence>
<evidence type="ECO:0000313" key="11">
    <source>
        <dbReference type="Proteomes" id="UP000254889"/>
    </source>
</evidence>
<feature type="domain" description="L,D-TPase catalytic" evidence="9">
    <location>
        <begin position="56"/>
        <end position="165"/>
    </location>
</feature>
<keyword evidence="3" id="KW-0808">Transferase</keyword>
<protein>
    <submittedName>
        <fullName evidence="10">L,D-transpeptidase</fullName>
    </submittedName>
</protein>
<keyword evidence="6 7" id="KW-0961">Cell wall biogenesis/degradation</keyword>
<keyword evidence="5 7" id="KW-0573">Peptidoglycan synthesis</keyword>
<sequence length="364" mass="39011">MLLCGLIGPASADWFWRYDDGGYEQEAPPAPQVRKRHKPKHKVTQEKKQSVPPGPLQIVVSIAKQRATLFANDVPVGEAPISTGVPGHPTPMGVFSVIARSRYHSSNIYSGAPMPYMQRITWSGIALHQGPLPGFPASHGCIRLPEAFAVKLWGLSKLGMRVVITRDQVVPVRFADAHLIAPKPVQDVTGTAVAAATEELAAAAGANKPADAPKPAARPKPKPPVQAFISRKEGKIYVRQGFEPLFDAPVTIAQPDEPWGTHVFTVTDIKDGNALWTALTIPSGYAQKPGKQKMSAKTRERLEKRAADLAKTPTAAQALARFELPPDATARLGELLAVGSSLIVSDNALSDETGAETGFIVLTQ</sequence>
<feature type="active site" description="Nucleophile" evidence="7">
    <location>
        <position position="141"/>
    </location>
</feature>
<evidence type="ECO:0000256" key="1">
    <source>
        <dbReference type="ARBA" id="ARBA00004752"/>
    </source>
</evidence>
<feature type="compositionally biased region" description="Low complexity" evidence="8">
    <location>
        <begin position="204"/>
        <end position="215"/>
    </location>
</feature>
<dbReference type="PROSITE" id="PS52029">
    <property type="entry name" value="LD_TPASE"/>
    <property type="match status" value="1"/>
</dbReference>
<dbReference type="CDD" id="cd16913">
    <property type="entry name" value="YkuD_like"/>
    <property type="match status" value="1"/>
</dbReference>
<evidence type="ECO:0000256" key="5">
    <source>
        <dbReference type="ARBA" id="ARBA00022984"/>
    </source>
</evidence>
<accession>A0A346A3Z0</accession>
<dbReference type="GO" id="GO:0008360">
    <property type="term" value="P:regulation of cell shape"/>
    <property type="evidence" value="ECO:0007669"/>
    <property type="project" value="UniProtKB-UniRule"/>
</dbReference>
<feature type="active site" description="Proton donor/acceptor" evidence="7">
    <location>
        <position position="128"/>
    </location>
</feature>
<feature type="region of interest" description="Disordered" evidence="8">
    <location>
        <begin position="204"/>
        <end position="225"/>
    </location>
</feature>
<dbReference type="NCBIfam" id="NF004785">
    <property type="entry name" value="PRK06132.1-2"/>
    <property type="match status" value="1"/>
</dbReference>
<dbReference type="GO" id="GO:0018104">
    <property type="term" value="P:peptidoglycan-protein cross-linking"/>
    <property type="evidence" value="ECO:0007669"/>
    <property type="project" value="TreeGrafter"/>
</dbReference>
<reference evidence="10 11" key="1">
    <citation type="submission" date="2018-07" db="EMBL/GenBank/DDBJ databases">
        <authorList>
            <person name="Quirk P.G."/>
            <person name="Krulwich T.A."/>
        </authorList>
    </citation>
    <scope>NUCLEOTIDE SEQUENCE [LARGE SCALE GENOMIC DNA]</scope>
    <source>
        <strain evidence="10 11">CC-BB4</strain>
    </source>
</reference>
<dbReference type="GO" id="GO:0071972">
    <property type="term" value="F:peptidoglycan L,D-transpeptidase activity"/>
    <property type="evidence" value="ECO:0007669"/>
    <property type="project" value="TreeGrafter"/>
</dbReference>